<reference evidence="2 3" key="1">
    <citation type="submission" date="2018-10" db="EMBL/GenBank/DDBJ databases">
        <title>Genome assembly for a Yunnan-Guizhou Plateau 3E fish, Anabarilius grahami (Regan), and its evolutionary and genetic applications.</title>
        <authorList>
            <person name="Jiang W."/>
        </authorList>
    </citation>
    <scope>NUCLEOTIDE SEQUENCE [LARGE SCALE GENOMIC DNA]</scope>
    <source>
        <strain evidence="2">AG-KIZ</strain>
        <tissue evidence="2">Muscle</tissue>
    </source>
</reference>
<keyword evidence="1" id="KW-0175">Coiled coil</keyword>
<name>A0A3N0Y7B6_ANAGA</name>
<evidence type="ECO:0000256" key="1">
    <source>
        <dbReference type="SAM" id="Coils"/>
    </source>
</evidence>
<proteinExistence type="predicted"/>
<accession>A0A3N0Y7B6</accession>
<dbReference type="Proteomes" id="UP000281406">
    <property type="component" value="Unassembled WGS sequence"/>
</dbReference>
<keyword evidence="3" id="KW-1185">Reference proteome</keyword>
<evidence type="ECO:0000313" key="3">
    <source>
        <dbReference type="Proteomes" id="UP000281406"/>
    </source>
</evidence>
<gene>
    <name evidence="2" type="ORF">DPX16_19542</name>
</gene>
<feature type="coiled-coil region" evidence="1">
    <location>
        <begin position="42"/>
        <end position="93"/>
    </location>
</feature>
<dbReference type="EMBL" id="RJVU01050431">
    <property type="protein sequence ID" value="ROL42095.1"/>
    <property type="molecule type" value="Genomic_DNA"/>
</dbReference>
<evidence type="ECO:0000313" key="2">
    <source>
        <dbReference type="EMBL" id="ROL42095.1"/>
    </source>
</evidence>
<protein>
    <submittedName>
        <fullName evidence="2">Uncharacterized protein</fullName>
    </submittedName>
</protein>
<dbReference type="OrthoDB" id="8956648at2759"/>
<sequence length="239" mass="26898">MQVSSDLSLAELQDNVICVITAKINERADQTDEAVKHNTMQIEGLKKSLEFCHQEVVDLKKENSSMKVRVEQMQKKVTELEQKVNDADRAESQQVVVWSLCECESDRSRHATYGVAEEREENVKVKVKEICCAAIPGSDGEEIVAAVDMAHRIGRMDSGQFPRPVIVRFTSRAARDAFWKGAKNNEFLKSRGFSAHSLLSALIKHWVDPRLSGLSPLDMRVHSTQLSSALQDARLYAWV</sequence>
<comment type="caution">
    <text evidence="2">The sequence shown here is derived from an EMBL/GenBank/DDBJ whole genome shotgun (WGS) entry which is preliminary data.</text>
</comment>
<dbReference type="Gene3D" id="3.30.70.1820">
    <property type="entry name" value="L1 transposable element, RRM domain"/>
    <property type="match status" value="1"/>
</dbReference>
<organism evidence="2 3">
    <name type="scientific">Anabarilius grahami</name>
    <name type="common">Kanglang fish</name>
    <name type="synonym">Barilius grahami</name>
    <dbReference type="NCBI Taxonomy" id="495550"/>
    <lineage>
        <taxon>Eukaryota</taxon>
        <taxon>Metazoa</taxon>
        <taxon>Chordata</taxon>
        <taxon>Craniata</taxon>
        <taxon>Vertebrata</taxon>
        <taxon>Euteleostomi</taxon>
        <taxon>Actinopterygii</taxon>
        <taxon>Neopterygii</taxon>
        <taxon>Teleostei</taxon>
        <taxon>Ostariophysi</taxon>
        <taxon>Cypriniformes</taxon>
        <taxon>Xenocyprididae</taxon>
        <taxon>Xenocypridinae</taxon>
        <taxon>Xenocypridinae incertae sedis</taxon>
        <taxon>Anabarilius</taxon>
    </lineage>
</organism>
<dbReference type="AlphaFoldDB" id="A0A3N0Y7B6"/>